<protein>
    <submittedName>
        <fullName evidence="7">TetR family transcriptional regulator</fullName>
    </submittedName>
</protein>
<keyword evidence="3" id="KW-0804">Transcription</keyword>
<feature type="region of interest" description="Disordered" evidence="5">
    <location>
        <begin position="233"/>
        <end position="261"/>
    </location>
</feature>
<feature type="compositionally biased region" description="Polar residues" evidence="5">
    <location>
        <begin position="252"/>
        <end position="261"/>
    </location>
</feature>
<feature type="DNA-binding region" description="H-T-H motif" evidence="4">
    <location>
        <begin position="64"/>
        <end position="83"/>
    </location>
</feature>
<sequence length="261" mass="27482">MVASPARRAALTPLPGARTGRDPARAIKRGPRRLPAEVVRATQRDRLFDALVHTVAAKGYANARVSDICQAAGVTRPAFYALFAGKDDAFLATYRHGTDVLLKLMEQAYSDAGDWPAGCRAALRVLLDVLASVPAFAMMAIVEIDAVGPAARYERDLLLRRFDQFFREAPPSPGPVGPDGLTGAVVGGINSMVYRHVAAGRVADLPDLLPTLTYFMVAPFLGPAEAARVAGAHSADEPVRPPCAPAAVGDLSTGSTGQSIP</sequence>
<name>A0ABS3W1Q5_MICEH</name>
<dbReference type="EMBL" id="WVUH01000562">
    <property type="protein sequence ID" value="MBO4210702.1"/>
    <property type="molecule type" value="Genomic_DNA"/>
</dbReference>
<dbReference type="PANTHER" id="PTHR30055">
    <property type="entry name" value="HTH-TYPE TRANSCRIPTIONAL REGULATOR RUTR"/>
    <property type="match status" value="1"/>
</dbReference>
<dbReference type="Gene3D" id="1.10.357.10">
    <property type="entry name" value="Tetracycline Repressor, domain 2"/>
    <property type="match status" value="1"/>
</dbReference>
<keyword evidence="2 4" id="KW-0238">DNA-binding</keyword>
<evidence type="ECO:0000313" key="7">
    <source>
        <dbReference type="EMBL" id="MBO4210702.1"/>
    </source>
</evidence>
<gene>
    <name evidence="7" type="ORF">GSF22_32620</name>
</gene>
<feature type="domain" description="HTH tetR-type" evidence="6">
    <location>
        <begin position="41"/>
        <end position="101"/>
    </location>
</feature>
<evidence type="ECO:0000256" key="2">
    <source>
        <dbReference type="ARBA" id="ARBA00023125"/>
    </source>
</evidence>
<accession>A0ABS3W1Q5</accession>
<evidence type="ECO:0000259" key="6">
    <source>
        <dbReference type="PROSITE" id="PS50977"/>
    </source>
</evidence>
<comment type="caution">
    <text evidence="7">The sequence shown here is derived from an EMBL/GenBank/DDBJ whole genome shotgun (WGS) entry which is preliminary data.</text>
</comment>
<dbReference type="Pfam" id="PF00440">
    <property type="entry name" value="TetR_N"/>
    <property type="match status" value="1"/>
</dbReference>
<dbReference type="SUPFAM" id="SSF46689">
    <property type="entry name" value="Homeodomain-like"/>
    <property type="match status" value="1"/>
</dbReference>
<evidence type="ECO:0000256" key="5">
    <source>
        <dbReference type="SAM" id="MobiDB-lite"/>
    </source>
</evidence>
<organism evidence="7 8">
    <name type="scientific">Micromonospora echinofusca</name>
    <dbReference type="NCBI Taxonomy" id="47858"/>
    <lineage>
        <taxon>Bacteria</taxon>
        <taxon>Bacillati</taxon>
        <taxon>Actinomycetota</taxon>
        <taxon>Actinomycetes</taxon>
        <taxon>Micromonosporales</taxon>
        <taxon>Micromonosporaceae</taxon>
        <taxon>Micromonospora</taxon>
    </lineage>
</organism>
<dbReference type="RefSeq" id="WP_208817774.1">
    <property type="nucleotide sequence ID" value="NZ_WVUH01000562.1"/>
</dbReference>
<keyword evidence="1" id="KW-0805">Transcription regulation</keyword>
<dbReference type="InterPro" id="IPR050109">
    <property type="entry name" value="HTH-type_TetR-like_transc_reg"/>
</dbReference>
<evidence type="ECO:0000256" key="4">
    <source>
        <dbReference type="PROSITE-ProRule" id="PRU00335"/>
    </source>
</evidence>
<dbReference type="InterPro" id="IPR009057">
    <property type="entry name" value="Homeodomain-like_sf"/>
</dbReference>
<evidence type="ECO:0000256" key="1">
    <source>
        <dbReference type="ARBA" id="ARBA00023015"/>
    </source>
</evidence>
<dbReference type="InterPro" id="IPR001647">
    <property type="entry name" value="HTH_TetR"/>
</dbReference>
<evidence type="ECO:0000256" key="3">
    <source>
        <dbReference type="ARBA" id="ARBA00023163"/>
    </source>
</evidence>
<dbReference type="PANTHER" id="PTHR30055:SF234">
    <property type="entry name" value="HTH-TYPE TRANSCRIPTIONAL REGULATOR BETI"/>
    <property type="match status" value="1"/>
</dbReference>
<dbReference type="Proteomes" id="UP000823521">
    <property type="component" value="Unassembled WGS sequence"/>
</dbReference>
<feature type="region of interest" description="Disordered" evidence="5">
    <location>
        <begin position="1"/>
        <end position="24"/>
    </location>
</feature>
<reference evidence="7 8" key="1">
    <citation type="submission" date="2019-12" db="EMBL/GenBank/DDBJ databases">
        <title>Whole genome sequencing of endophytic Actinobacterium Micromonospora sp. MPMI6T.</title>
        <authorList>
            <person name="Evv R."/>
            <person name="Podile A.R."/>
        </authorList>
    </citation>
    <scope>NUCLEOTIDE SEQUENCE [LARGE SCALE GENOMIC DNA]</scope>
    <source>
        <strain evidence="7 8">MPMI6</strain>
    </source>
</reference>
<dbReference type="PROSITE" id="PS50977">
    <property type="entry name" value="HTH_TETR_2"/>
    <property type="match status" value="1"/>
</dbReference>
<keyword evidence="8" id="KW-1185">Reference proteome</keyword>
<evidence type="ECO:0000313" key="8">
    <source>
        <dbReference type="Proteomes" id="UP000823521"/>
    </source>
</evidence>
<proteinExistence type="predicted"/>